<evidence type="ECO:0000313" key="1">
    <source>
        <dbReference type="EMBL" id="MPD02748.1"/>
    </source>
</evidence>
<reference evidence="1 2" key="1">
    <citation type="submission" date="2019-05" db="EMBL/GenBank/DDBJ databases">
        <title>Another draft genome of Portunus trituberculatus and its Hox gene families provides insights of decapod evolution.</title>
        <authorList>
            <person name="Jeong J.-H."/>
            <person name="Song I."/>
            <person name="Kim S."/>
            <person name="Choi T."/>
            <person name="Kim D."/>
            <person name="Ryu S."/>
            <person name="Kim W."/>
        </authorList>
    </citation>
    <scope>NUCLEOTIDE SEQUENCE [LARGE SCALE GENOMIC DNA]</scope>
    <source>
        <tissue evidence="1">Muscle</tissue>
    </source>
</reference>
<dbReference type="AlphaFoldDB" id="A0A5B7KBW0"/>
<evidence type="ECO:0000313" key="2">
    <source>
        <dbReference type="Proteomes" id="UP000324222"/>
    </source>
</evidence>
<gene>
    <name evidence="1" type="ORF">E2C01_098350</name>
</gene>
<accession>A0A5B7KBW0</accession>
<sequence length="53" mass="6355">MCGGHSGSIRMWWRRTQCTCCRARPRRCWRWCWLSSSPSNLNSQTKTEYCINI</sequence>
<organism evidence="1 2">
    <name type="scientific">Portunus trituberculatus</name>
    <name type="common">Swimming crab</name>
    <name type="synonym">Neptunus trituberculatus</name>
    <dbReference type="NCBI Taxonomy" id="210409"/>
    <lineage>
        <taxon>Eukaryota</taxon>
        <taxon>Metazoa</taxon>
        <taxon>Ecdysozoa</taxon>
        <taxon>Arthropoda</taxon>
        <taxon>Crustacea</taxon>
        <taxon>Multicrustacea</taxon>
        <taxon>Malacostraca</taxon>
        <taxon>Eumalacostraca</taxon>
        <taxon>Eucarida</taxon>
        <taxon>Decapoda</taxon>
        <taxon>Pleocyemata</taxon>
        <taxon>Brachyura</taxon>
        <taxon>Eubrachyura</taxon>
        <taxon>Portunoidea</taxon>
        <taxon>Portunidae</taxon>
        <taxon>Portuninae</taxon>
        <taxon>Portunus</taxon>
    </lineage>
</organism>
<dbReference type="EMBL" id="VSRR010132934">
    <property type="protein sequence ID" value="MPD02748.1"/>
    <property type="molecule type" value="Genomic_DNA"/>
</dbReference>
<protein>
    <submittedName>
        <fullName evidence="1">Uncharacterized protein</fullName>
    </submittedName>
</protein>
<dbReference type="Proteomes" id="UP000324222">
    <property type="component" value="Unassembled WGS sequence"/>
</dbReference>
<comment type="caution">
    <text evidence="1">The sequence shown here is derived from an EMBL/GenBank/DDBJ whole genome shotgun (WGS) entry which is preliminary data.</text>
</comment>
<name>A0A5B7KBW0_PORTR</name>
<proteinExistence type="predicted"/>
<keyword evidence="2" id="KW-1185">Reference proteome</keyword>